<feature type="compositionally biased region" description="Pro residues" evidence="3">
    <location>
        <begin position="31"/>
        <end position="45"/>
    </location>
</feature>
<dbReference type="PRINTS" id="PR01573">
    <property type="entry name" value="SUPERTUBBY"/>
</dbReference>
<keyword evidence="6" id="KW-1185">Reference proteome</keyword>
<dbReference type="Gene3D" id="3.20.90.10">
    <property type="entry name" value="Tubby Protein, Chain A"/>
    <property type="match status" value="1"/>
</dbReference>
<evidence type="ECO:0000256" key="1">
    <source>
        <dbReference type="ARBA" id="ARBA00007129"/>
    </source>
</evidence>
<accession>A0ABQ7BU37</accession>
<evidence type="ECO:0000313" key="5">
    <source>
        <dbReference type="EMBL" id="KAF3542959.1"/>
    </source>
</evidence>
<name>A0ABQ7BU37_BRACR</name>
<dbReference type="CDD" id="cd22153">
    <property type="entry name" value="F-box_AtTLP-like"/>
    <property type="match status" value="1"/>
</dbReference>
<dbReference type="EMBL" id="QGKV02000832">
    <property type="protein sequence ID" value="KAF3542959.1"/>
    <property type="molecule type" value="Genomic_DNA"/>
</dbReference>
<organism evidence="5 6">
    <name type="scientific">Brassica cretica</name>
    <name type="common">Mustard</name>
    <dbReference type="NCBI Taxonomy" id="69181"/>
    <lineage>
        <taxon>Eukaryota</taxon>
        <taxon>Viridiplantae</taxon>
        <taxon>Streptophyta</taxon>
        <taxon>Embryophyta</taxon>
        <taxon>Tracheophyta</taxon>
        <taxon>Spermatophyta</taxon>
        <taxon>Magnoliopsida</taxon>
        <taxon>eudicotyledons</taxon>
        <taxon>Gunneridae</taxon>
        <taxon>Pentapetalae</taxon>
        <taxon>rosids</taxon>
        <taxon>malvids</taxon>
        <taxon>Brassicales</taxon>
        <taxon>Brassicaceae</taxon>
        <taxon>Brassiceae</taxon>
        <taxon>Brassica</taxon>
    </lineage>
</organism>
<dbReference type="PANTHER" id="PTHR16517:SF50">
    <property type="entry name" value="TUBBY-LIKE F-BOX PROTEIN 7"/>
    <property type="match status" value="1"/>
</dbReference>
<evidence type="ECO:0000256" key="2">
    <source>
        <dbReference type="RuleBase" id="RU361125"/>
    </source>
</evidence>
<dbReference type="Proteomes" id="UP000266723">
    <property type="component" value="Unassembled WGS sequence"/>
</dbReference>
<dbReference type="Pfam" id="PF01167">
    <property type="entry name" value="Tub"/>
    <property type="match status" value="1"/>
</dbReference>
<dbReference type="PROSITE" id="PS01201">
    <property type="entry name" value="TUB_2"/>
    <property type="match status" value="1"/>
</dbReference>
<feature type="region of interest" description="Disordered" evidence="3">
    <location>
        <begin position="18"/>
        <end position="46"/>
    </location>
</feature>
<evidence type="ECO:0000256" key="3">
    <source>
        <dbReference type="SAM" id="MobiDB-lite"/>
    </source>
</evidence>
<dbReference type="SUPFAM" id="SSF54518">
    <property type="entry name" value="Tubby C-terminal domain-like"/>
    <property type="match status" value="1"/>
</dbReference>
<dbReference type="PROSITE" id="PS01200">
    <property type="entry name" value="TUB_1"/>
    <property type="match status" value="1"/>
</dbReference>
<dbReference type="InterPro" id="IPR000007">
    <property type="entry name" value="Tubby_C"/>
</dbReference>
<evidence type="ECO:0000259" key="4">
    <source>
        <dbReference type="Pfam" id="PF01167"/>
    </source>
</evidence>
<evidence type="ECO:0000313" key="6">
    <source>
        <dbReference type="Proteomes" id="UP000266723"/>
    </source>
</evidence>
<dbReference type="InterPro" id="IPR025659">
    <property type="entry name" value="Tubby-like_C"/>
</dbReference>
<sequence length="382" mass="42332">MPLSRSLLSRRFSISFRDQGGKTAPEADSHQPPPPTTKMMLPPPAAGSSWSGMLPELLGEIIRRVEDSEDQWPHRRDVVSCACVSKKWREIAQEMVRSPVNSGKITFPSCLKLPGPREFSNQCLIKRNKKTSTFYLYLALTPSFTDKGKFLLAARRFRTGAYTEYIISLDADDFSQGSNAYVGKLRSDFLGTNFTVYDSQPPHNGAKPSNGKASRRFASKQISPQVPAGNFEVGHVSYKFNLLKSRGPRRMISTLRCPSSSPPPPSADQNPCGVVTKMMKKPNKDGSGLTILKNKAPRWHEHLQCWCLNFHGRVTVASVKNFQLAATVDQSQPGGKGDEETVLLQFGKVGDDTFTMDYRQPLSAFQAFAICLTSFGTKLACE</sequence>
<proteinExistence type="inferred from homology"/>
<comment type="similarity">
    <text evidence="1 2">Belongs to the TUB family.</text>
</comment>
<feature type="region of interest" description="Disordered" evidence="3">
    <location>
        <begin position="199"/>
        <end position="218"/>
    </location>
</feature>
<comment type="caution">
    <text evidence="5">The sequence shown here is derived from an EMBL/GenBank/DDBJ whole genome shotgun (WGS) entry which is preliminary data.</text>
</comment>
<dbReference type="PANTHER" id="PTHR16517">
    <property type="entry name" value="TUBBY-RELATED"/>
    <property type="match status" value="1"/>
</dbReference>
<reference evidence="5 6" key="1">
    <citation type="journal article" date="2020" name="BMC Genomics">
        <title>Intraspecific diversification of the crop wild relative Brassica cretica Lam. using demographic model selection.</title>
        <authorList>
            <person name="Kioukis A."/>
            <person name="Michalopoulou V.A."/>
            <person name="Briers L."/>
            <person name="Pirintsos S."/>
            <person name="Studholme D.J."/>
            <person name="Pavlidis P."/>
            <person name="Sarris P.F."/>
        </authorList>
    </citation>
    <scope>NUCLEOTIDE SEQUENCE [LARGE SCALE GENOMIC DNA]</scope>
    <source>
        <strain evidence="6">cv. PFS-1207/04</strain>
    </source>
</reference>
<protein>
    <recommendedName>
        <fullName evidence="2">Tubby-like F-box protein</fullName>
    </recommendedName>
</protein>
<feature type="domain" description="Tubby C-terminal" evidence="4">
    <location>
        <begin position="111"/>
        <end position="377"/>
    </location>
</feature>
<gene>
    <name evidence="5" type="ORF">DY000_02010502</name>
</gene>
<dbReference type="InterPro" id="IPR018066">
    <property type="entry name" value="Tubby_C_CS"/>
</dbReference>